<evidence type="ECO:0000313" key="6">
    <source>
        <dbReference type="EMBL" id="QEI08572.1"/>
    </source>
</evidence>
<keyword evidence="3 4" id="KW-0732">Signal</keyword>
<organism evidence="6 7">
    <name type="scientific">Pigmentiphaga aceris</name>
    <dbReference type="NCBI Taxonomy" id="1940612"/>
    <lineage>
        <taxon>Bacteria</taxon>
        <taxon>Pseudomonadati</taxon>
        <taxon>Pseudomonadota</taxon>
        <taxon>Betaproteobacteria</taxon>
        <taxon>Burkholderiales</taxon>
        <taxon>Alcaligenaceae</taxon>
        <taxon>Pigmentiphaga</taxon>
    </lineage>
</organism>
<dbReference type="Pfam" id="PF00496">
    <property type="entry name" value="SBP_bac_5"/>
    <property type="match status" value="1"/>
</dbReference>
<dbReference type="GO" id="GO:0015833">
    <property type="term" value="P:peptide transport"/>
    <property type="evidence" value="ECO:0007669"/>
    <property type="project" value="TreeGrafter"/>
</dbReference>
<dbReference type="Proteomes" id="UP000325161">
    <property type="component" value="Chromosome"/>
</dbReference>
<name>A0A5C0B1V7_9BURK</name>
<dbReference type="SUPFAM" id="SSF53850">
    <property type="entry name" value="Periplasmic binding protein-like II"/>
    <property type="match status" value="1"/>
</dbReference>
<dbReference type="PIRSF" id="PIRSF002741">
    <property type="entry name" value="MppA"/>
    <property type="match status" value="1"/>
</dbReference>
<sequence>MRQPASFAVRPLPALALALTLLCGFAPAAHAQASLTYVQGTEIDTLDPAVSRSTPSQIVISHLFSRLVAWDGPGFNKIVPDLAESWSVSPDGKLWTFKLRQGVKFHDGTPLDAAAVKFNLDRIRSAELGSPNRAYYAAVDAVEAPETHVVTISTKEPSPTLLEILTEEWSAISSPTAIKKHGRAYGRNPVGTGPYVFKSWVPNERAEITRNPDYFGDAGKPERLVFRPVPENAARLIELQTGNADVAANIAPELTAEFKGNDKIELVQAPSAFQVFFELNVTKPPFDNVQMRKAVNLAIDRQAIVDKILLGYGRVPTSPFPEGTQGRRSLAAHKYDPDEARRLITAAFPNGYPDVVTMWTPSGRYTKDRATAEAVQGYLNAVGIKTDFKVWEWASYQKELYRSEIGKGTGKGSNGANMWLLGTGIPNADIRLRRKLSSGDPSNLTGYSNPVVDGLLAKAAREMNYDKRMETYGEIQRVVWEVAPNTIPLFDQVQLIGQRKGVKGLDIYSDEIVEFHHATSGR</sequence>
<keyword evidence="2" id="KW-0813">Transport</keyword>
<accession>A0A5C0B1V7</accession>
<dbReference type="InterPro" id="IPR039424">
    <property type="entry name" value="SBP_5"/>
</dbReference>
<dbReference type="GO" id="GO:0030288">
    <property type="term" value="C:outer membrane-bounded periplasmic space"/>
    <property type="evidence" value="ECO:0007669"/>
    <property type="project" value="UniProtKB-ARBA"/>
</dbReference>
<dbReference type="CDD" id="cd08499">
    <property type="entry name" value="PBP2_Ylib_like"/>
    <property type="match status" value="1"/>
</dbReference>
<proteinExistence type="inferred from homology"/>
<dbReference type="Gene3D" id="3.40.190.10">
    <property type="entry name" value="Periplasmic binding protein-like II"/>
    <property type="match status" value="1"/>
</dbReference>
<feature type="signal peptide" evidence="4">
    <location>
        <begin position="1"/>
        <end position="31"/>
    </location>
</feature>
<dbReference type="PANTHER" id="PTHR30290">
    <property type="entry name" value="PERIPLASMIC BINDING COMPONENT OF ABC TRANSPORTER"/>
    <property type="match status" value="1"/>
</dbReference>
<dbReference type="KEGG" id="pacr:FXN63_24075"/>
<feature type="domain" description="Solute-binding protein family 5" evidence="5">
    <location>
        <begin position="77"/>
        <end position="419"/>
    </location>
</feature>
<dbReference type="Gene3D" id="3.10.105.10">
    <property type="entry name" value="Dipeptide-binding Protein, Domain 3"/>
    <property type="match status" value="1"/>
</dbReference>
<gene>
    <name evidence="6" type="ORF">FXN63_24075</name>
</gene>
<protein>
    <submittedName>
        <fullName evidence="6">Glutathione ABC transporter substrate-binding protein</fullName>
    </submittedName>
</protein>
<dbReference type="OrthoDB" id="9801799at2"/>
<dbReference type="GO" id="GO:0043190">
    <property type="term" value="C:ATP-binding cassette (ABC) transporter complex"/>
    <property type="evidence" value="ECO:0007669"/>
    <property type="project" value="InterPro"/>
</dbReference>
<dbReference type="GO" id="GO:1904680">
    <property type="term" value="F:peptide transmembrane transporter activity"/>
    <property type="evidence" value="ECO:0007669"/>
    <property type="project" value="TreeGrafter"/>
</dbReference>
<evidence type="ECO:0000259" key="5">
    <source>
        <dbReference type="Pfam" id="PF00496"/>
    </source>
</evidence>
<comment type="similarity">
    <text evidence="1">Belongs to the bacterial solute-binding protein 5 family.</text>
</comment>
<reference evidence="6 7" key="1">
    <citation type="submission" date="2019-08" db="EMBL/GenBank/DDBJ databases">
        <title>Amphibian skin-associated Pigmentiphaga: genome sequence and occurrence across geography and hosts.</title>
        <authorList>
            <person name="Bletz M.C."/>
            <person name="Bunk B."/>
            <person name="Sproeer C."/>
            <person name="Biwer P."/>
            <person name="Reiter S."/>
            <person name="Rabemananjara F.C.E."/>
            <person name="Schulz S."/>
            <person name="Overmann J."/>
            <person name="Vences M."/>
        </authorList>
    </citation>
    <scope>NUCLEOTIDE SEQUENCE [LARGE SCALE GENOMIC DNA]</scope>
    <source>
        <strain evidence="6 7">Mada1488</strain>
    </source>
</reference>
<evidence type="ECO:0000256" key="4">
    <source>
        <dbReference type="SAM" id="SignalP"/>
    </source>
</evidence>
<dbReference type="RefSeq" id="WP_148818043.1">
    <property type="nucleotide sequence ID" value="NZ_CP043046.1"/>
</dbReference>
<evidence type="ECO:0000256" key="1">
    <source>
        <dbReference type="ARBA" id="ARBA00005695"/>
    </source>
</evidence>
<evidence type="ECO:0000256" key="3">
    <source>
        <dbReference type="ARBA" id="ARBA00022729"/>
    </source>
</evidence>
<dbReference type="AlphaFoldDB" id="A0A5C0B1V7"/>
<evidence type="ECO:0000256" key="2">
    <source>
        <dbReference type="ARBA" id="ARBA00022448"/>
    </source>
</evidence>
<feature type="chain" id="PRO_5022870110" evidence="4">
    <location>
        <begin position="32"/>
        <end position="522"/>
    </location>
</feature>
<dbReference type="InterPro" id="IPR030678">
    <property type="entry name" value="Peptide/Ni-bd"/>
</dbReference>
<evidence type="ECO:0000313" key="7">
    <source>
        <dbReference type="Proteomes" id="UP000325161"/>
    </source>
</evidence>
<dbReference type="PANTHER" id="PTHR30290:SF9">
    <property type="entry name" value="OLIGOPEPTIDE-BINDING PROTEIN APPA"/>
    <property type="match status" value="1"/>
</dbReference>
<dbReference type="InterPro" id="IPR000914">
    <property type="entry name" value="SBP_5_dom"/>
</dbReference>
<dbReference type="Gene3D" id="3.90.76.10">
    <property type="entry name" value="Dipeptide-binding Protein, Domain 1"/>
    <property type="match status" value="1"/>
</dbReference>
<dbReference type="EMBL" id="CP043046">
    <property type="protein sequence ID" value="QEI08572.1"/>
    <property type="molecule type" value="Genomic_DNA"/>
</dbReference>
<keyword evidence="7" id="KW-1185">Reference proteome</keyword>